<feature type="compositionally biased region" description="Polar residues" evidence="1">
    <location>
        <begin position="33"/>
        <end position="43"/>
    </location>
</feature>
<proteinExistence type="predicted"/>
<protein>
    <submittedName>
        <fullName evidence="2">Uncharacterized protein</fullName>
    </submittedName>
</protein>
<comment type="caution">
    <text evidence="2">The sequence shown here is derived from an EMBL/GenBank/DDBJ whole genome shotgun (WGS) entry which is preliminary data.</text>
</comment>
<feature type="region of interest" description="Disordered" evidence="1">
    <location>
        <begin position="1"/>
        <end position="48"/>
    </location>
</feature>
<dbReference type="Proteomes" id="UP000324222">
    <property type="component" value="Unassembled WGS sequence"/>
</dbReference>
<feature type="region of interest" description="Disordered" evidence="1">
    <location>
        <begin position="72"/>
        <end position="93"/>
    </location>
</feature>
<name>A0A5B7FZC6_PORTR</name>
<keyword evidence="3" id="KW-1185">Reference proteome</keyword>
<evidence type="ECO:0000313" key="2">
    <source>
        <dbReference type="EMBL" id="MPC50976.1"/>
    </source>
</evidence>
<reference evidence="2 3" key="1">
    <citation type="submission" date="2019-05" db="EMBL/GenBank/DDBJ databases">
        <title>Another draft genome of Portunus trituberculatus and its Hox gene families provides insights of decapod evolution.</title>
        <authorList>
            <person name="Jeong J.-H."/>
            <person name="Song I."/>
            <person name="Kim S."/>
            <person name="Choi T."/>
            <person name="Kim D."/>
            <person name="Ryu S."/>
            <person name="Kim W."/>
        </authorList>
    </citation>
    <scope>NUCLEOTIDE SEQUENCE [LARGE SCALE GENOMIC DNA]</scope>
    <source>
        <tissue evidence="2">Muscle</tissue>
    </source>
</reference>
<evidence type="ECO:0000313" key="3">
    <source>
        <dbReference type="Proteomes" id="UP000324222"/>
    </source>
</evidence>
<gene>
    <name evidence="2" type="ORF">E2C01_044811</name>
</gene>
<organism evidence="2 3">
    <name type="scientific">Portunus trituberculatus</name>
    <name type="common">Swimming crab</name>
    <name type="synonym">Neptunus trituberculatus</name>
    <dbReference type="NCBI Taxonomy" id="210409"/>
    <lineage>
        <taxon>Eukaryota</taxon>
        <taxon>Metazoa</taxon>
        <taxon>Ecdysozoa</taxon>
        <taxon>Arthropoda</taxon>
        <taxon>Crustacea</taxon>
        <taxon>Multicrustacea</taxon>
        <taxon>Malacostraca</taxon>
        <taxon>Eumalacostraca</taxon>
        <taxon>Eucarida</taxon>
        <taxon>Decapoda</taxon>
        <taxon>Pleocyemata</taxon>
        <taxon>Brachyura</taxon>
        <taxon>Eubrachyura</taxon>
        <taxon>Portunoidea</taxon>
        <taxon>Portunidae</taxon>
        <taxon>Portuninae</taxon>
        <taxon>Portunus</taxon>
    </lineage>
</organism>
<dbReference type="EMBL" id="VSRR010009854">
    <property type="protein sequence ID" value="MPC50976.1"/>
    <property type="molecule type" value="Genomic_DNA"/>
</dbReference>
<evidence type="ECO:0000256" key="1">
    <source>
        <dbReference type="SAM" id="MobiDB-lite"/>
    </source>
</evidence>
<accession>A0A5B7FZC6</accession>
<dbReference type="AlphaFoldDB" id="A0A5B7FZC6"/>
<sequence>MTRFAPVVEASSKGRTEHQQGQGTKLGHAAGKQTITSQDANTDSEVKGGLDSADYYLPPRCCSGYALSSEVKAVPKDSRSSKHRYLTHLRGLE</sequence>